<dbReference type="EMBL" id="JAGIQL010000131">
    <property type="protein sequence ID" value="MBP0460719.1"/>
    <property type="molecule type" value="Genomic_DNA"/>
</dbReference>
<organism evidence="1 2">
    <name type="scientific">Streptomyces montanisoli</name>
    <dbReference type="NCBI Taxonomy" id="2798581"/>
    <lineage>
        <taxon>Bacteria</taxon>
        <taxon>Bacillati</taxon>
        <taxon>Actinomycetota</taxon>
        <taxon>Actinomycetes</taxon>
        <taxon>Kitasatosporales</taxon>
        <taxon>Streptomycetaceae</taxon>
        <taxon>Streptomyces</taxon>
    </lineage>
</organism>
<evidence type="ECO:0000313" key="2">
    <source>
        <dbReference type="Proteomes" id="UP000670475"/>
    </source>
</evidence>
<proteinExistence type="predicted"/>
<sequence>MRARDKVAVRAIRSALAALDNAGAVPIDGAPRAGAIEGSAIGAGAVEAPRRELGEDDMAGILRAEAAERLSAADELAAPEHAARVADLRAEAVVLLGFLEGSGSPGAV</sequence>
<dbReference type="AlphaFoldDB" id="A0A940S0C5"/>
<protein>
    <submittedName>
        <fullName evidence="1">Uncharacterized protein</fullName>
    </submittedName>
</protein>
<dbReference type="InterPro" id="IPR042184">
    <property type="entry name" value="YqeY/Aim41_N"/>
</dbReference>
<reference evidence="1" key="1">
    <citation type="submission" date="2021-03" db="EMBL/GenBank/DDBJ databases">
        <title>Whole genome sequence of Streptomyces bomunensis MMS17-BM035.</title>
        <authorList>
            <person name="Lee J.H."/>
        </authorList>
    </citation>
    <scope>NUCLEOTIDE SEQUENCE</scope>
    <source>
        <strain evidence="1">MMS17-BM035</strain>
    </source>
</reference>
<evidence type="ECO:0000313" key="1">
    <source>
        <dbReference type="EMBL" id="MBP0460719.1"/>
    </source>
</evidence>
<dbReference type="Proteomes" id="UP000670475">
    <property type="component" value="Unassembled WGS sequence"/>
</dbReference>
<name>A0A940S0C5_9ACTN</name>
<dbReference type="Gene3D" id="1.10.1510.10">
    <property type="entry name" value="Uncharacterised protein YqeY/AIM41 PF09424, N-terminal domain"/>
    <property type="match status" value="1"/>
</dbReference>
<gene>
    <name evidence="1" type="ORF">JFN87_25050</name>
</gene>
<keyword evidence="2" id="KW-1185">Reference proteome</keyword>
<comment type="caution">
    <text evidence="1">The sequence shown here is derived from an EMBL/GenBank/DDBJ whole genome shotgun (WGS) entry which is preliminary data.</text>
</comment>
<accession>A0A940S0C5</accession>